<gene>
    <name evidence="2" type="ORF">MESS2_700008</name>
</gene>
<dbReference type="EMBL" id="CAUM01000140">
    <property type="protein sequence ID" value="CCV08068.1"/>
    <property type="molecule type" value="Genomic_DNA"/>
</dbReference>
<accession>M5EVU1</accession>
<keyword evidence="3" id="KW-1185">Reference proteome</keyword>
<dbReference type="Proteomes" id="UP000012062">
    <property type="component" value="Unassembled WGS sequence"/>
</dbReference>
<evidence type="ECO:0000256" key="1">
    <source>
        <dbReference type="SAM" id="MobiDB-lite"/>
    </source>
</evidence>
<protein>
    <submittedName>
        <fullName evidence="2">Uncharacterized protein</fullName>
    </submittedName>
</protein>
<evidence type="ECO:0000313" key="3">
    <source>
        <dbReference type="Proteomes" id="UP000012062"/>
    </source>
</evidence>
<comment type="caution">
    <text evidence="2">The sequence shown here is derived from an EMBL/GenBank/DDBJ whole genome shotgun (WGS) entry which is preliminary data.</text>
</comment>
<proteinExistence type="predicted"/>
<feature type="compositionally biased region" description="Low complexity" evidence="1">
    <location>
        <begin position="1"/>
        <end position="17"/>
    </location>
</feature>
<sequence>MDARVAARASQARSGVVPQNGGMASGTLPVFSRNRTVKLNHGEAAAFAVVGHKGGKYR</sequence>
<organism evidence="2 3">
    <name type="scientific">Mesorhizobium metallidurans STM 2683</name>
    <dbReference type="NCBI Taxonomy" id="1297569"/>
    <lineage>
        <taxon>Bacteria</taxon>
        <taxon>Pseudomonadati</taxon>
        <taxon>Pseudomonadota</taxon>
        <taxon>Alphaproteobacteria</taxon>
        <taxon>Hyphomicrobiales</taxon>
        <taxon>Phyllobacteriaceae</taxon>
        <taxon>Mesorhizobium</taxon>
    </lineage>
</organism>
<dbReference type="STRING" id="1297569.MESS2_700008"/>
<feature type="region of interest" description="Disordered" evidence="1">
    <location>
        <begin position="1"/>
        <end position="27"/>
    </location>
</feature>
<name>M5EVU1_9HYPH</name>
<dbReference type="AlphaFoldDB" id="M5EVU1"/>
<reference evidence="2 3" key="1">
    <citation type="submission" date="2013-02" db="EMBL/GenBank/DDBJ databases">
        <authorList>
            <person name="Genoscope - CEA"/>
        </authorList>
    </citation>
    <scope>NUCLEOTIDE SEQUENCE [LARGE SCALE GENOMIC DNA]</scope>
    <source>
        <strain evidence="2 3">STM 2683</strain>
    </source>
</reference>
<evidence type="ECO:0000313" key="2">
    <source>
        <dbReference type="EMBL" id="CCV08068.1"/>
    </source>
</evidence>